<dbReference type="SUPFAM" id="SSF52047">
    <property type="entry name" value="RNI-like"/>
    <property type="match status" value="1"/>
</dbReference>
<dbReference type="OrthoDB" id="3156934at2759"/>
<proteinExistence type="predicted"/>
<dbReference type="InterPro" id="IPR032675">
    <property type="entry name" value="LRR_dom_sf"/>
</dbReference>
<reference evidence="2 3" key="1">
    <citation type="journal article" date="2019" name="Nat. Ecol. Evol.">
        <title>Megaphylogeny resolves global patterns of mushroom evolution.</title>
        <authorList>
            <person name="Varga T."/>
            <person name="Krizsan K."/>
            <person name="Foldi C."/>
            <person name="Dima B."/>
            <person name="Sanchez-Garcia M."/>
            <person name="Sanchez-Ramirez S."/>
            <person name="Szollosi G.J."/>
            <person name="Szarkandi J.G."/>
            <person name="Papp V."/>
            <person name="Albert L."/>
            <person name="Andreopoulos W."/>
            <person name="Angelini C."/>
            <person name="Antonin V."/>
            <person name="Barry K.W."/>
            <person name="Bougher N.L."/>
            <person name="Buchanan P."/>
            <person name="Buyck B."/>
            <person name="Bense V."/>
            <person name="Catcheside P."/>
            <person name="Chovatia M."/>
            <person name="Cooper J."/>
            <person name="Damon W."/>
            <person name="Desjardin D."/>
            <person name="Finy P."/>
            <person name="Geml J."/>
            <person name="Haridas S."/>
            <person name="Hughes K."/>
            <person name="Justo A."/>
            <person name="Karasinski D."/>
            <person name="Kautmanova I."/>
            <person name="Kiss B."/>
            <person name="Kocsube S."/>
            <person name="Kotiranta H."/>
            <person name="LaButti K.M."/>
            <person name="Lechner B.E."/>
            <person name="Liimatainen K."/>
            <person name="Lipzen A."/>
            <person name="Lukacs Z."/>
            <person name="Mihaltcheva S."/>
            <person name="Morgado L.N."/>
            <person name="Niskanen T."/>
            <person name="Noordeloos M.E."/>
            <person name="Ohm R.A."/>
            <person name="Ortiz-Santana B."/>
            <person name="Ovrebo C."/>
            <person name="Racz N."/>
            <person name="Riley R."/>
            <person name="Savchenko A."/>
            <person name="Shiryaev A."/>
            <person name="Soop K."/>
            <person name="Spirin V."/>
            <person name="Szebenyi C."/>
            <person name="Tomsovsky M."/>
            <person name="Tulloss R.E."/>
            <person name="Uehling J."/>
            <person name="Grigoriev I.V."/>
            <person name="Vagvolgyi C."/>
            <person name="Papp T."/>
            <person name="Martin F.M."/>
            <person name="Miettinen O."/>
            <person name="Hibbett D.S."/>
            <person name="Nagy L.G."/>
        </authorList>
    </citation>
    <scope>NUCLEOTIDE SEQUENCE [LARGE SCALE GENOMIC DNA]</scope>
    <source>
        <strain evidence="2 3">FP101781</strain>
    </source>
</reference>
<accession>A0A4Y7T4A3</accession>
<feature type="region of interest" description="Disordered" evidence="1">
    <location>
        <begin position="1"/>
        <end position="39"/>
    </location>
</feature>
<sequence length="590" mass="65890">MPLSLPSIQNLRLRPKRPQHADLTPKLPSPPSPPAKLEQPQEIAATIPYEILHAIFATAMRPSSSDIDLAEKDRLSANIRAFSHVCGQWRHAAMGHSILWIHAADFSRHSPPALAYYLRLSRPHAIDVGHRAAPWCLAGGRGLIILNNLQEDCHRVRQWNIDVRVDYQLSNLEFFFKNADGTSSYPVHTLRQIGVCMLPDEAWKRLVPTLQKLSLSHSGIYLTPSMDLSNLTELSLRNPDQSRNATYDIVEVIALLRGTPQLQFLRLSEALKPTTQLTPIAANQQVDLPQLRHVSLSESQWQNGYHLLLLISVLQMPSECGLDLSLPPLSEEQVQTYLVAAGNVQQTLHGGPWSPSMLVPRVELTMQKYDRRGFQLTLGTIPSPQVTLDWNGTQGSDGVNDYLDDYFNPPSLPVGERMYPPISISFCNTDALDSLSVARTLAPRAFLRTTSLRLSFDRQSFHSASEDTIHQASDTLFSALINMRGVSTLTLDETTAVMAFPIIHRATFSKSDGSQTPYLPKMQVIAIESTNARMGKIQADLGSRRMDMLTIIARYVYWRGELGLPIRVDWVDGPPSVQAPKSWHPGGCRF</sequence>
<evidence type="ECO:0000313" key="2">
    <source>
        <dbReference type="EMBL" id="TEB28768.1"/>
    </source>
</evidence>
<evidence type="ECO:0000313" key="3">
    <source>
        <dbReference type="Proteomes" id="UP000298030"/>
    </source>
</evidence>
<protein>
    <recommendedName>
        <fullName evidence="4">F-box domain-containing protein</fullName>
    </recommendedName>
</protein>
<organism evidence="2 3">
    <name type="scientific">Coprinellus micaceus</name>
    <name type="common">Glistening ink-cap mushroom</name>
    <name type="synonym">Coprinus micaceus</name>
    <dbReference type="NCBI Taxonomy" id="71717"/>
    <lineage>
        <taxon>Eukaryota</taxon>
        <taxon>Fungi</taxon>
        <taxon>Dikarya</taxon>
        <taxon>Basidiomycota</taxon>
        <taxon>Agaricomycotina</taxon>
        <taxon>Agaricomycetes</taxon>
        <taxon>Agaricomycetidae</taxon>
        <taxon>Agaricales</taxon>
        <taxon>Agaricineae</taxon>
        <taxon>Psathyrellaceae</taxon>
        <taxon>Coprinellus</taxon>
    </lineage>
</organism>
<evidence type="ECO:0008006" key="4">
    <source>
        <dbReference type="Google" id="ProtNLM"/>
    </source>
</evidence>
<dbReference type="Gene3D" id="3.80.10.10">
    <property type="entry name" value="Ribonuclease Inhibitor"/>
    <property type="match status" value="1"/>
</dbReference>
<keyword evidence="3" id="KW-1185">Reference proteome</keyword>
<gene>
    <name evidence="2" type="ORF">FA13DRAFT_1793635</name>
</gene>
<name>A0A4Y7T4A3_COPMI</name>
<comment type="caution">
    <text evidence="2">The sequence shown here is derived from an EMBL/GenBank/DDBJ whole genome shotgun (WGS) entry which is preliminary data.</text>
</comment>
<evidence type="ECO:0000256" key="1">
    <source>
        <dbReference type="SAM" id="MobiDB-lite"/>
    </source>
</evidence>
<dbReference type="AlphaFoldDB" id="A0A4Y7T4A3"/>
<feature type="compositionally biased region" description="Polar residues" evidence="1">
    <location>
        <begin position="1"/>
        <end position="10"/>
    </location>
</feature>
<dbReference type="EMBL" id="QPFP01000030">
    <property type="protein sequence ID" value="TEB28768.1"/>
    <property type="molecule type" value="Genomic_DNA"/>
</dbReference>
<dbReference type="Proteomes" id="UP000298030">
    <property type="component" value="Unassembled WGS sequence"/>
</dbReference>